<evidence type="ECO:0000313" key="1">
    <source>
        <dbReference type="EMBL" id="KAK4114111.1"/>
    </source>
</evidence>
<reference evidence="1" key="1">
    <citation type="journal article" date="2023" name="Mol. Phylogenet. Evol.">
        <title>Genome-scale phylogeny and comparative genomics of the fungal order Sordariales.</title>
        <authorList>
            <person name="Hensen N."/>
            <person name="Bonometti L."/>
            <person name="Westerberg I."/>
            <person name="Brannstrom I.O."/>
            <person name="Guillou S."/>
            <person name="Cros-Aarteil S."/>
            <person name="Calhoun S."/>
            <person name="Haridas S."/>
            <person name="Kuo A."/>
            <person name="Mondo S."/>
            <person name="Pangilinan J."/>
            <person name="Riley R."/>
            <person name="LaButti K."/>
            <person name="Andreopoulos B."/>
            <person name="Lipzen A."/>
            <person name="Chen C."/>
            <person name="Yan M."/>
            <person name="Daum C."/>
            <person name="Ng V."/>
            <person name="Clum A."/>
            <person name="Steindorff A."/>
            <person name="Ohm R.A."/>
            <person name="Martin F."/>
            <person name="Silar P."/>
            <person name="Natvig D.O."/>
            <person name="Lalanne C."/>
            <person name="Gautier V."/>
            <person name="Ament-Velasquez S.L."/>
            <person name="Kruys A."/>
            <person name="Hutchinson M.I."/>
            <person name="Powell A.J."/>
            <person name="Barry K."/>
            <person name="Miller A.N."/>
            <person name="Grigoriev I.V."/>
            <person name="Debuchy R."/>
            <person name="Gladieux P."/>
            <person name="Hiltunen Thoren M."/>
            <person name="Johannesson H."/>
        </authorList>
    </citation>
    <scope>NUCLEOTIDE SEQUENCE</scope>
    <source>
        <strain evidence="1">CBS 508.74</strain>
    </source>
</reference>
<accession>A0AAN6YU50</accession>
<keyword evidence="2" id="KW-1185">Reference proteome</keyword>
<organism evidence="1 2">
    <name type="scientific">Canariomyces notabilis</name>
    <dbReference type="NCBI Taxonomy" id="2074819"/>
    <lineage>
        <taxon>Eukaryota</taxon>
        <taxon>Fungi</taxon>
        <taxon>Dikarya</taxon>
        <taxon>Ascomycota</taxon>
        <taxon>Pezizomycotina</taxon>
        <taxon>Sordariomycetes</taxon>
        <taxon>Sordariomycetidae</taxon>
        <taxon>Sordariales</taxon>
        <taxon>Chaetomiaceae</taxon>
        <taxon>Canariomyces</taxon>
    </lineage>
</organism>
<proteinExistence type="predicted"/>
<sequence>MNCLYLYEVFSSRPLSQVLQDCSTCGRCRPETSRVRWAGCGVNCGHRNGQCTALSSQRFSPVDTLIPELLHLDLKLDLVSRKQSGDGLGQWSVSRLRPSDAGSSERCTHCPRSTGDKPFEINISVAERVAWTHTPFYVYQFQTEVATVPDRRSFQVRANQWTVDGTFPATQQEQSALPINLPPSSPFTLPRPSINLTQTFQRFFLTLNQFKYSEPAMCIGLHSFALDQRSTPT</sequence>
<gene>
    <name evidence="1" type="ORF">N656DRAFT_572357</name>
</gene>
<evidence type="ECO:0000313" key="2">
    <source>
        <dbReference type="Proteomes" id="UP001302812"/>
    </source>
</evidence>
<comment type="caution">
    <text evidence="1">The sequence shown here is derived from an EMBL/GenBank/DDBJ whole genome shotgun (WGS) entry which is preliminary data.</text>
</comment>
<reference evidence="1" key="2">
    <citation type="submission" date="2023-05" db="EMBL/GenBank/DDBJ databases">
        <authorList>
            <consortium name="Lawrence Berkeley National Laboratory"/>
            <person name="Steindorff A."/>
            <person name="Hensen N."/>
            <person name="Bonometti L."/>
            <person name="Westerberg I."/>
            <person name="Brannstrom I.O."/>
            <person name="Guillou S."/>
            <person name="Cros-Aarteil S."/>
            <person name="Calhoun S."/>
            <person name="Haridas S."/>
            <person name="Kuo A."/>
            <person name="Mondo S."/>
            <person name="Pangilinan J."/>
            <person name="Riley R."/>
            <person name="Labutti K."/>
            <person name="Andreopoulos B."/>
            <person name="Lipzen A."/>
            <person name="Chen C."/>
            <person name="Yanf M."/>
            <person name="Daum C."/>
            <person name="Ng V."/>
            <person name="Clum A."/>
            <person name="Ohm R."/>
            <person name="Martin F."/>
            <person name="Silar P."/>
            <person name="Natvig D."/>
            <person name="Lalanne C."/>
            <person name="Gautier V."/>
            <person name="Ament-Velasquez S.L."/>
            <person name="Kruys A."/>
            <person name="Hutchinson M.I."/>
            <person name="Powell A.J."/>
            <person name="Barry K."/>
            <person name="Miller A.N."/>
            <person name="Grigoriev I.V."/>
            <person name="Debuchy R."/>
            <person name="Gladieux P."/>
            <person name="Thoren M.H."/>
            <person name="Johannesson H."/>
        </authorList>
    </citation>
    <scope>NUCLEOTIDE SEQUENCE</scope>
    <source>
        <strain evidence="1">CBS 508.74</strain>
    </source>
</reference>
<protein>
    <submittedName>
        <fullName evidence="1">Uncharacterized protein</fullName>
    </submittedName>
</protein>
<dbReference type="RefSeq" id="XP_064671681.1">
    <property type="nucleotide sequence ID" value="XM_064810135.1"/>
</dbReference>
<dbReference type="GeneID" id="89934260"/>
<name>A0AAN6YU50_9PEZI</name>
<dbReference type="Proteomes" id="UP001302812">
    <property type="component" value="Unassembled WGS sequence"/>
</dbReference>
<dbReference type="AlphaFoldDB" id="A0AAN6YU50"/>
<dbReference type="EMBL" id="MU853337">
    <property type="protein sequence ID" value="KAK4114111.1"/>
    <property type="molecule type" value="Genomic_DNA"/>
</dbReference>